<dbReference type="CDD" id="cd00093">
    <property type="entry name" value="HTH_XRE"/>
    <property type="match status" value="1"/>
</dbReference>
<feature type="domain" description="HTH cro/C1-type" evidence="1">
    <location>
        <begin position="26"/>
        <end position="74"/>
    </location>
</feature>
<organism evidence="2 3">
    <name type="scientific">Kangiella taiwanensis</name>
    <dbReference type="NCBI Taxonomy" id="1079179"/>
    <lineage>
        <taxon>Bacteria</taxon>
        <taxon>Pseudomonadati</taxon>
        <taxon>Pseudomonadota</taxon>
        <taxon>Gammaproteobacteria</taxon>
        <taxon>Kangiellales</taxon>
        <taxon>Kangiellaceae</taxon>
        <taxon>Kangiella</taxon>
    </lineage>
</organism>
<dbReference type="Pfam" id="PF01381">
    <property type="entry name" value="HTH_3"/>
    <property type="match status" value="1"/>
</dbReference>
<comment type="caution">
    <text evidence="2">The sequence shown here is derived from an EMBL/GenBank/DDBJ whole genome shotgun (WGS) entry which is preliminary data.</text>
</comment>
<keyword evidence="3" id="KW-1185">Reference proteome</keyword>
<dbReference type="InterPro" id="IPR010982">
    <property type="entry name" value="Lambda_DNA-bd_dom_sf"/>
</dbReference>
<dbReference type="PROSITE" id="PS50943">
    <property type="entry name" value="HTH_CROC1"/>
    <property type="match status" value="1"/>
</dbReference>
<dbReference type="EMBL" id="BAABFU010000001">
    <property type="protein sequence ID" value="GAA4344084.1"/>
    <property type="molecule type" value="Genomic_DNA"/>
</dbReference>
<name>A0ABP8HT87_9GAMM</name>
<evidence type="ECO:0000313" key="3">
    <source>
        <dbReference type="Proteomes" id="UP001501294"/>
    </source>
</evidence>
<dbReference type="SUPFAM" id="SSF47413">
    <property type="entry name" value="lambda repressor-like DNA-binding domains"/>
    <property type="match status" value="1"/>
</dbReference>
<proteinExistence type="predicted"/>
<evidence type="ECO:0000259" key="1">
    <source>
        <dbReference type="PROSITE" id="PS50943"/>
    </source>
</evidence>
<reference evidence="3" key="1">
    <citation type="journal article" date="2019" name="Int. J. Syst. Evol. Microbiol.">
        <title>The Global Catalogue of Microorganisms (GCM) 10K type strain sequencing project: providing services to taxonomists for standard genome sequencing and annotation.</title>
        <authorList>
            <consortium name="The Broad Institute Genomics Platform"/>
            <consortium name="The Broad Institute Genome Sequencing Center for Infectious Disease"/>
            <person name="Wu L."/>
            <person name="Ma J."/>
        </authorList>
    </citation>
    <scope>NUCLEOTIDE SEQUENCE [LARGE SCALE GENOMIC DNA]</scope>
    <source>
        <strain evidence="3">JCM 17727</strain>
    </source>
</reference>
<dbReference type="Gene3D" id="1.10.260.40">
    <property type="entry name" value="lambda repressor-like DNA-binding domains"/>
    <property type="match status" value="1"/>
</dbReference>
<accession>A0ABP8HT87</accession>
<dbReference type="Proteomes" id="UP001501294">
    <property type="component" value="Unassembled WGS sequence"/>
</dbReference>
<evidence type="ECO:0000313" key="2">
    <source>
        <dbReference type="EMBL" id="GAA4344084.1"/>
    </source>
</evidence>
<dbReference type="RefSeq" id="WP_223577351.1">
    <property type="nucleotide sequence ID" value="NZ_BAABFU010000001.1"/>
</dbReference>
<gene>
    <name evidence="2" type="ORF">GCM10023150_03140</name>
</gene>
<sequence length="158" mass="17639">MPKQRVTSEQEELAQRIGQALGHAKKSLSKSKAQVAQECGVTAQAVNNWLRRGKISKRSLILLAEATAVDFMWLYSGISPENTGGNYKPSHLTDTSTSDYSIDKKRLSHSIEKVLTRTKLSQLSASDYELLADYITAEYYKALKDDDIIDSLLELNND</sequence>
<dbReference type="InterPro" id="IPR001387">
    <property type="entry name" value="Cro/C1-type_HTH"/>
</dbReference>
<protein>
    <recommendedName>
        <fullName evidence="1">HTH cro/C1-type domain-containing protein</fullName>
    </recommendedName>
</protein>